<gene>
    <name evidence="7" type="ORF">QB898_01780</name>
</gene>
<proteinExistence type="inferred from homology"/>
<comment type="caution">
    <text evidence="7">The sequence shown here is derived from an EMBL/GenBank/DDBJ whole genome shotgun (WGS) entry which is preliminary data.</text>
</comment>
<dbReference type="AlphaFoldDB" id="A0AAW6RE58"/>
<dbReference type="GO" id="GO:0003677">
    <property type="term" value="F:DNA binding"/>
    <property type="evidence" value="ECO:0007669"/>
    <property type="project" value="UniProtKB-KW"/>
</dbReference>
<feature type="domain" description="HTH lysR-type" evidence="6">
    <location>
        <begin position="1"/>
        <end position="58"/>
    </location>
</feature>
<dbReference type="InterPro" id="IPR036388">
    <property type="entry name" value="WH-like_DNA-bd_sf"/>
</dbReference>
<keyword evidence="2" id="KW-0805">Transcription regulation</keyword>
<dbReference type="Proteomes" id="UP001237156">
    <property type="component" value="Unassembled WGS sequence"/>
</dbReference>
<dbReference type="PANTHER" id="PTHR30346:SF26">
    <property type="entry name" value="HYDROGEN PEROXIDE-INDUCIBLE GENES ACTIVATOR"/>
    <property type="match status" value="1"/>
</dbReference>
<dbReference type="InterPro" id="IPR005119">
    <property type="entry name" value="LysR_subst-bd"/>
</dbReference>
<comment type="similarity">
    <text evidence="1">Belongs to the LysR transcriptional regulatory family.</text>
</comment>
<evidence type="ECO:0000313" key="8">
    <source>
        <dbReference type="Proteomes" id="UP001237156"/>
    </source>
</evidence>
<sequence length="340" mass="37189">MTLIELKYIVALARHKHFGKAAEACHVSQPTLSVSVRKLEEELDVKIFERGAGEVTVTPLGEEIVRQAQSVLEQANGVREIAKRGKNPLSGPLKLGVIPTIGPYLLPDLVQQNIRLSPQMPLLLQETFTVRLLEMLRTGDIDCAILAEPFPDAGLAIAPLYDEPFLAAVPESHPLAALPSVTTRQLKNETMLLLGAGHCFRDHVLQVCPEHALFSSNAEGISKSFEGSSLETIQHMVAAGMGITLVPRMAAPKDWQPPNASNAPDAPARGRRAKAHAVRTSFMHPHVRYLPVVARGEGQQAPTRRIVLAWRRSFTRYEAIAALRNAIYACELPGVKRLTA</sequence>
<accession>A0AAW6RE58</accession>
<keyword evidence="4" id="KW-0010">Activator</keyword>
<dbReference type="GO" id="GO:0032993">
    <property type="term" value="C:protein-DNA complex"/>
    <property type="evidence" value="ECO:0007669"/>
    <property type="project" value="TreeGrafter"/>
</dbReference>
<organism evidence="7 8">
    <name type="scientific">Ottowia cancrivicina</name>
    <dbReference type="NCBI Taxonomy" id="3040346"/>
    <lineage>
        <taxon>Bacteria</taxon>
        <taxon>Pseudomonadati</taxon>
        <taxon>Pseudomonadota</taxon>
        <taxon>Betaproteobacteria</taxon>
        <taxon>Burkholderiales</taxon>
        <taxon>Comamonadaceae</taxon>
        <taxon>Ottowia</taxon>
    </lineage>
</organism>
<reference evidence="7 8" key="1">
    <citation type="submission" date="2023-04" db="EMBL/GenBank/DDBJ databases">
        <title>Ottowia paracancer sp. nov., isolated from human stomach.</title>
        <authorList>
            <person name="Song Y."/>
        </authorList>
    </citation>
    <scope>NUCLEOTIDE SEQUENCE [LARGE SCALE GENOMIC DNA]</scope>
    <source>
        <strain evidence="7 8">10c7w1</strain>
    </source>
</reference>
<dbReference type="PANTHER" id="PTHR30346">
    <property type="entry name" value="TRANSCRIPTIONAL DUAL REGULATOR HCAR-RELATED"/>
    <property type="match status" value="1"/>
</dbReference>
<keyword evidence="5" id="KW-0804">Transcription</keyword>
<evidence type="ECO:0000256" key="5">
    <source>
        <dbReference type="ARBA" id="ARBA00023163"/>
    </source>
</evidence>
<dbReference type="CDD" id="cd08411">
    <property type="entry name" value="PBP2_OxyR"/>
    <property type="match status" value="1"/>
</dbReference>
<dbReference type="InterPro" id="IPR036390">
    <property type="entry name" value="WH_DNA-bd_sf"/>
</dbReference>
<dbReference type="Gene3D" id="3.40.190.10">
    <property type="entry name" value="Periplasmic binding protein-like II"/>
    <property type="match status" value="2"/>
</dbReference>
<dbReference type="PRINTS" id="PR00039">
    <property type="entry name" value="HTHLYSR"/>
</dbReference>
<evidence type="ECO:0000256" key="4">
    <source>
        <dbReference type="ARBA" id="ARBA00023159"/>
    </source>
</evidence>
<protein>
    <submittedName>
        <fullName evidence="7">LysR substrate-binding domain-containing protein</fullName>
    </submittedName>
</protein>
<keyword evidence="3" id="KW-0238">DNA-binding</keyword>
<dbReference type="SUPFAM" id="SSF53850">
    <property type="entry name" value="Periplasmic binding protein-like II"/>
    <property type="match status" value="1"/>
</dbReference>
<dbReference type="FunFam" id="1.10.10.10:FF:000001">
    <property type="entry name" value="LysR family transcriptional regulator"/>
    <property type="match status" value="1"/>
</dbReference>
<dbReference type="Pfam" id="PF00126">
    <property type="entry name" value="HTH_1"/>
    <property type="match status" value="1"/>
</dbReference>
<name>A0AAW6RE58_9BURK</name>
<evidence type="ECO:0000256" key="1">
    <source>
        <dbReference type="ARBA" id="ARBA00009437"/>
    </source>
</evidence>
<dbReference type="SUPFAM" id="SSF46785">
    <property type="entry name" value="Winged helix' DNA-binding domain"/>
    <property type="match status" value="1"/>
</dbReference>
<dbReference type="RefSeq" id="WP_102284501.1">
    <property type="nucleotide sequence ID" value="NZ_JARVII010000002.1"/>
</dbReference>
<keyword evidence="8" id="KW-1185">Reference proteome</keyword>
<dbReference type="EMBL" id="JARVII010000002">
    <property type="protein sequence ID" value="MDG9698460.1"/>
    <property type="molecule type" value="Genomic_DNA"/>
</dbReference>
<evidence type="ECO:0000313" key="7">
    <source>
        <dbReference type="EMBL" id="MDG9698460.1"/>
    </source>
</evidence>
<dbReference type="PROSITE" id="PS50931">
    <property type="entry name" value="HTH_LYSR"/>
    <property type="match status" value="1"/>
</dbReference>
<dbReference type="InterPro" id="IPR000847">
    <property type="entry name" value="LysR_HTH_N"/>
</dbReference>
<evidence type="ECO:0000256" key="2">
    <source>
        <dbReference type="ARBA" id="ARBA00023015"/>
    </source>
</evidence>
<dbReference type="Gene3D" id="1.10.10.10">
    <property type="entry name" value="Winged helix-like DNA-binding domain superfamily/Winged helix DNA-binding domain"/>
    <property type="match status" value="1"/>
</dbReference>
<evidence type="ECO:0000256" key="3">
    <source>
        <dbReference type="ARBA" id="ARBA00023125"/>
    </source>
</evidence>
<dbReference type="GO" id="GO:0003700">
    <property type="term" value="F:DNA-binding transcription factor activity"/>
    <property type="evidence" value="ECO:0007669"/>
    <property type="project" value="InterPro"/>
</dbReference>
<dbReference type="Pfam" id="PF03466">
    <property type="entry name" value="LysR_substrate"/>
    <property type="match status" value="1"/>
</dbReference>
<evidence type="ECO:0000259" key="6">
    <source>
        <dbReference type="PROSITE" id="PS50931"/>
    </source>
</evidence>